<organism evidence="1 2">
    <name type="scientific">Mycolicibacterium iranicum</name>
    <name type="common">Mycobacterium iranicum</name>
    <dbReference type="NCBI Taxonomy" id="912594"/>
    <lineage>
        <taxon>Bacteria</taxon>
        <taxon>Bacillati</taxon>
        <taxon>Actinomycetota</taxon>
        <taxon>Actinomycetes</taxon>
        <taxon>Mycobacteriales</taxon>
        <taxon>Mycobacteriaceae</taxon>
        <taxon>Mycolicibacterium</taxon>
    </lineage>
</organism>
<dbReference type="STRING" id="912594.AWC12_13175"/>
<dbReference type="EMBL" id="LWCS01000002">
    <property type="protein sequence ID" value="OAN41728.1"/>
    <property type="molecule type" value="Genomic_DNA"/>
</dbReference>
<sequence>MGSATRYAALLRGINVGGRNKISMADLRSVFEDAGYGNVTTYIQSGNVAFEFDGARASLESEIEALLTERLESPPVVVVRSHRELRTIVDKAPADFVARTQDHHRDVVFLKSPLTAEQAMGVIQVRDGVDEAWKGRGVVYFTRLSAERTKSRMNRIVGTPEYRLMTIRNWATTTKMLAILDGMR</sequence>
<protein>
    <recommendedName>
        <fullName evidence="3">DUF1697 domain-containing protein</fullName>
    </recommendedName>
</protein>
<dbReference type="SUPFAM" id="SSF160379">
    <property type="entry name" value="SP0830-like"/>
    <property type="match status" value="1"/>
</dbReference>
<dbReference type="PANTHER" id="PTHR36439">
    <property type="entry name" value="BLL4334 PROTEIN"/>
    <property type="match status" value="1"/>
</dbReference>
<comment type="caution">
    <text evidence="1">The sequence shown here is derived from an EMBL/GenBank/DDBJ whole genome shotgun (WGS) entry which is preliminary data.</text>
</comment>
<reference evidence="1 2" key="1">
    <citation type="submission" date="2016-04" db="EMBL/GenBank/DDBJ databases">
        <title>Draft Genome Sequences of Staphylococcus capitis Strain H36, S. capitis Strain H65, S. cohnii Strain H62, S. hominis Strain H69, Mycobacterium iranicum Strain H39, Plantibacter sp. Strain H53, Pseudomonas oryzihabitans Strain H72, and Microbacterium sp. Strain H83, isolated from residential settings.</title>
        <authorList>
            <person name="Lymperopoulou D."/>
            <person name="Adams R.I."/>
            <person name="Lindow S."/>
            <person name="Coil D.A."/>
            <person name="Jospin G."/>
            <person name="Eisen J.A."/>
        </authorList>
    </citation>
    <scope>NUCLEOTIDE SEQUENCE [LARGE SCALE GENOMIC DNA]</scope>
    <source>
        <strain evidence="1 2">H39</strain>
    </source>
</reference>
<proteinExistence type="predicted"/>
<evidence type="ECO:0000313" key="1">
    <source>
        <dbReference type="EMBL" id="OAN41728.1"/>
    </source>
</evidence>
<dbReference type="PANTHER" id="PTHR36439:SF1">
    <property type="entry name" value="DUF1697 DOMAIN-CONTAINING PROTEIN"/>
    <property type="match status" value="1"/>
</dbReference>
<dbReference type="AlphaFoldDB" id="A0A178M178"/>
<dbReference type="Gene3D" id="3.30.70.1260">
    <property type="entry name" value="bacterial protein sp0830 like"/>
    <property type="match status" value="1"/>
</dbReference>
<dbReference type="PIRSF" id="PIRSF008502">
    <property type="entry name" value="UCP008502"/>
    <property type="match status" value="1"/>
</dbReference>
<dbReference type="InterPro" id="IPR012545">
    <property type="entry name" value="DUF1697"/>
</dbReference>
<evidence type="ECO:0000313" key="2">
    <source>
        <dbReference type="Proteomes" id="UP000078396"/>
    </source>
</evidence>
<evidence type="ECO:0008006" key="3">
    <source>
        <dbReference type="Google" id="ProtNLM"/>
    </source>
</evidence>
<accession>A0A178M178</accession>
<dbReference type="eggNOG" id="COG3797">
    <property type="taxonomic scope" value="Bacteria"/>
</dbReference>
<dbReference type="RefSeq" id="WP_064279932.1">
    <property type="nucleotide sequence ID" value="NZ_LWCS01000002.1"/>
</dbReference>
<gene>
    <name evidence="1" type="ORF">A4X20_02355</name>
</gene>
<dbReference type="OrthoDB" id="9806494at2"/>
<dbReference type="Gene3D" id="3.30.70.1280">
    <property type="entry name" value="SP0830-like domains"/>
    <property type="match status" value="1"/>
</dbReference>
<dbReference type="Pfam" id="PF08002">
    <property type="entry name" value="DUF1697"/>
    <property type="match status" value="1"/>
</dbReference>
<name>A0A178M178_MYCIR</name>
<dbReference type="Proteomes" id="UP000078396">
    <property type="component" value="Unassembled WGS sequence"/>
</dbReference>